<protein>
    <submittedName>
        <fullName evidence="1">Uncharacterized protein</fullName>
    </submittedName>
</protein>
<organism evidence="1 2">
    <name type="scientific">Clostridium subterminale</name>
    <dbReference type="NCBI Taxonomy" id="1550"/>
    <lineage>
        <taxon>Bacteria</taxon>
        <taxon>Bacillati</taxon>
        <taxon>Bacillota</taxon>
        <taxon>Clostridia</taxon>
        <taxon>Eubacteriales</taxon>
        <taxon>Clostridiaceae</taxon>
        <taxon>Clostridium</taxon>
    </lineage>
</organism>
<gene>
    <name evidence="1" type="ORF">GCM10008908_33530</name>
</gene>
<name>A0ABN1KWP4_CLOSU</name>
<sequence length="99" mass="10542">MALTIDFDTPKTGTPRSVGVTGTVARNSLAYLTIRLNVTNAISAGRNRSFYRVITYDNTASGTSLAVNASYTLSIVPKFIAGDTVDESTGVITAWSYTI</sequence>
<accession>A0ABN1KWP4</accession>
<comment type="caution">
    <text evidence="1">The sequence shown here is derived from an EMBL/GenBank/DDBJ whole genome shotgun (WGS) entry which is preliminary data.</text>
</comment>
<reference evidence="1 2" key="1">
    <citation type="journal article" date="2019" name="Int. J. Syst. Evol. Microbiol.">
        <title>The Global Catalogue of Microorganisms (GCM) 10K type strain sequencing project: providing services to taxonomists for standard genome sequencing and annotation.</title>
        <authorList>
            <consortium name="The Broad Institute Genomics Platform"/>
            <consortium name="The Broad Institute Genome Sequencing Center for Infectious Disease"/>
            <person name="Wu L."/>
            <person name="Ma J."/>
        </authorList>
    </citation>
    <scope>NUCLEOTIDE SEQUENCE [LARGE SCALE GENOMIC DNA]</scope>
    <source>
        <strain evidence="1 2">JCM 1417</strain>
    </source>
</reference>
<evidence type="ECO:0000313" key="2">
    <source>
        <dbReference type="Proteomes" id="UP001501047"/>
    </source>
</evidence>
<keyword evidence="2" id="KW-1185">Reference proteome</keyword>
<evidence type="ECO:0000313" key="1">
    <source>
        <dbReference type="EMBL" id="GAA0777802.1"/>
    </source>
</evidence>
<proteinExistence type="predicted"/>
<dbReference type="EMBL" id="BAAACI010000008">
    <property type="protein sequence ID" value="GAA0777802.1"/>
    <property type="molecule type" value="Genomic_DNA"/>
</dbReference>
<dbReference type="Proteomes" id="UP001501047">
    <property type="component" value="Unassembled WGS sequence"/>
</dbReference>
<dbReference type="RefSeq" id="WP_343827677.1">
    <property type="nucleotide sequence ID" value="NZ_BAAACI010000008.1"/>
</dbReference>